<dbReference type="EMBL" id="JAAMPC010000013">
    <property type="protein sequence ID" value="KAG2271730.1"/>
    <property type="molecule type" value="Genomic_DNA"/>
</dbReference>
<dbReference type="Proteomes" id="UP000886595">
    <property type="component" value="Unassembled WGS sequence"/>
</dbReference>
<dbReference type="AlphaFoldDB" id="A0A8X7QJY3"/>
<proteinExistence type="predicted"/>
<keyword evidence="1" id="KW-1133">Transmembrane helix</keyword>
<evidence type="ECO:0000313" key="2">
    <source>
        <dbReference type="EMBL" id="KAG2271730.1"/>
    </source>
</evidence>
<organism evidence="2 3">
    <name type="scientific">Brassica carinata</name>
    <name type="common">Ethiopian mustard</name>
    <name type="synonym">Abyssinian cabbage</name>
    <dbReference type="NCBI Taxonomy" id="52824"/>
    <lineage>
        <taxon>Eukaryota</taxon>
        <taxon>Viridiplantae</taxon>
        <taxon>Streptophyta</taxon>
        <taxon>Embryophyta</taxon>
        <taxon>Tracheophyta</taxon>
        <taxon>Spermatophyta</taxon>
        <taxon>Magnoliopsida</taxon>
        <taxon>eudicotyledons</taxon>
        <taxon>Gunneridae</taxon>
        <taxon>Pentapetalae</taxon>
        <taxon>rosids</taxon>
        <taxon>malvids</taxon>
        <taxon>Brassicales</taxon>
        <taxon>Brassicaceae</taxon>
        <taxon>Brassiceae</taxon>
        <taxon>Brassica</taxon>
    </lineage>
</organism>
<dbReference type="PANTHER" id="PTHR36020">
    <property type="entry name" value="TRANSMEMBRANE PROTEIN"/>
    <property type="match status" value="1"/>
</dbReference>
<protein>
    <submittedName>
        <fullName evidence="2">Uncharacterized protein</fullName>
    </submittedName>
</protein>
<comment type="caution">
    <text evidence="2">The sequence shown here is derived from an EMBL/GenBank/DDBJ whole genome shotgun (WGS) entry which is preliminary data.</text>
</comment>
<name>A0A8X7QJY3_BRACI</name>
<keyword evidence="3" id="KW-1185">Reference proteome</keyword>
<keyword evidence="1" id="KW-0472">Membrane</keyword>
<sequence>MFLSKASLSAETIRGVTQYILSSAQETSFSSVQATLYMMIMRIRLAKPIGTLPMAMFGASLATFAGLVFYEKGIMCAAETLPSAY</sequence>
<feature type="transmembrane region" description="Helical" evidence="1">
    <location>
        <begin position="49"/>
        <end position="70"/>
    </location>
</feature>
<evidence type="ECO:0000256" key="1">
    <source>
        <dbReference type="SAM" id="Phobius"/>
    </source>
</evidence>
<gene>
    <name evidence="2" type="ORF">Bca52824_066285</name>
</gene>
<reference evidence="2 3" key="1">
    <citation type="submission" date="2020-02" db="EMBL/GenBank/DDBJ databases">
        <authorList>
            <person name="Ma Q."/>
            <person name="Huang Y."/>
            <person name="Song X."/>
            <person name="Pei D."/>
        </authorList>
    </citation>
    <scope>NUCLEOTIDE SEQUENCE [LARGE SCALE GENOMIC DNA]</scope>
    <source>
        <strain evidence="2">Sxm20200214</strain>
        <tissue evidence="2">Leaf</tissue>
    </source>
</reference>
<dbReference type="PANTHER" id="PTHR36020:SF2">
    <property type="entry name" value="(RAPE) HYPOTHETICAL PROTEIN"/>
    <property type="match status" value="1"/>
</dbReference>
<keyword evidence="1" id="KW-0812">Transmembrane</keyword>
<accession>A0A8X7QJY3</accession>
<evidence type="ECO:0000313" key="3">
    <source>
        <dbReference type="Proteomes" id="UP000886595"/>
    </source>
</evidence>